<dbReference type="Gene3D" id="3.40.190.10">
    <property type="entry name" value="Periplasmic binding protein-like II"/>
    <property type="match status" value="1"/>
</dbReference>
<dbReference type="PIRSF" id="PIRSF017082">
    <property type="entry name" value="YflP"/>
    <property type="match status" value="1"/>
</dbReference>
<dbReference type="Proteomes" id="UP000542125">
    <property type="component" value="Unassembled WGS sequence"/>
</dbReference>
<name>A0A7Y9LNH2_9BURK</name>
<feature type="signal peptide" evidence="2">
    <location>
        <begin position="1"/>
        <end position="25"/>
    </location>
</feature>
<keyword evidence="2" id="KW-0732">Signal</keyword>
<protein>
    <submittedName>
        <fullName evidence="3">Tripartite-type tricarboxylate transporter receptor subunit TctC</fullName>
    </submittedName>
</protein>
<keyword evidence="3" id="KW-0675">Receptor</keyword>
<dbReference type="AlphaFoldDB" id="A0A7Y9LNH2"/>
<proteinExistence type="inferred from homology"/>
<evidence type="ECO:0000256" key="2">
    <source>
        <dbReference type="SAM" id="SignalP"/>
    </source>
</evidence>
<dbReference type="Pfam" id="PF03401">
    <property type="entry name" value="TctC"/>
    <property type="match status" value="1"/>
</dbReference>
<dbReference type="InterPro" id="IPR042100">
    <property type="entry name" value="Bug_dom1"/>
</dbReference>
<dbReference type="PANTHER" id="PTHR42928">
    <property type="entry name" value="TRICARBOXYLATE-BINDING PROTEIN"/>
    <property type="match status" value="1"/>
</dbReference>
<reference evidence="3 4" key="1">
    <citation type="submission" date="2020-07" db="EMBL/GenBank/DDBJ databases">
        <title>Genomic Encyclopedia of Type Strains, Phase IV (KMG-V): Genome sequencing to study the core and pangenomes of soil and plant-associated prokaryotes.</title>
        <authorList>
            <person name="Whitman W."/>
        </authorList>
    </citation>
    <scope>NUCLEOTIDE SEQUENCE [LARGE SCALE GENOMIC DNA]</scope>
    <source>
        <strain evidence="3 4">SAS40</strain>
    </source>
</reference>
<sequence>MKRSMLARLCAGLALGMIATTGAVAQDFPNKPLRIVVPFGPGGVADVTARVVAQGLAEKLGKPVVVENYAGAGGISGAQNMLRSDADGYSLFLVSNQSAVSPSMFRSLPYDPVKQFQMVSLIGSFDIVAAVDGKSPIKTMADVMASARKNPDGFNIGTIGVGSTQQLSAELFRTTSGLSVPVVPFKSSGEVLSAVRGNNVQVMFETVPAIIGNIKSGDLRVIGIGSTKRNPMFPDVPTIAESGVPNYVATSWNGIAVKQGTPPAIVATLNKAVREVVADPATNKKLTELGLTPQTTTPEEFSKYLVTEIDKWRKVIDTAKIEKLM</sequence>
<dbReference type="CDD" id="cd13578">
    <property type="entry name" value="PBP2_Bug27"/>
    <property type="match status" value="1"/>
</dbReference>
<evidence type="ECO:0000313" key="3">
    <source>
        <dbReference type="EMBL" id="NYE84677.1"/>
    </source>
</evidence>
<keyword evidence="4" id="KW-1185">Reference proteome</keyword>
<comment type="caution">
    <text evidence="3">The sequence shown here is derived from an EMBL/GenBank/DDBJ whole genome shotgun (WGS) entry which is preliminary data.</text>
</comment>
<gene>
    <name evidence="3" type="ORF">FHW18_003948</name>
</gene>
<organism evidence="3 4">
    <name type="scientific">Pigmentiphaga litoralis</name>
    <dbReference type="NCBI Taxonomy" id="516702"/>
    <lineage>
        <taxon>Bacteria</taxon>
        <taxon>Pseudomonadati</taxon>
        <taxon>Pseudomonadota</taxon>
        <taxon>Betaproteobacteria</taxon>
        <taxon>Burkholderiales</taxon>
        <taxon>Alcaligenaceae</taxon>
        <taxon>Pigmentiphaga</taxon>
    </lineage>
</organism>
<dbReference type="SUPFAM" id="SSF53850">
    <property type="entry name" value="Periplasmic binding protein-like II"/>
    <property type="match status" value="1"/>
</dbReference>
<evidence type="ECO:0000256" key="1">
    <source>
        <dbReference type="ARBA" id="ARBA00006987"/>
    </source>
</evidence>
<dbReference type="Gene3D" id="3.40.190.150">
    <property type="entry name" value="Bordetella uptake gene, domain 1"/>
    <property type="match status" value="1"/>
</dbReference>
<comment type="similarity">
    <text evidence="1">Belongs to the UPF0065 (bug) family.</text>
</comment>
<evidence type="ECO:0000313" key="4">
    <source>
        <dbReference type="Proteomes" id="UP000542125"/>
    </source>
</evidence>
<dbReference type="InterPro" id="IPR005064">
    <property type="entry name" value="BUG"/>
</dbReference>
<dbReference type="PANTHER" id="PTHR42928:SF5">
    <property type="entry name" value="BLR1237 PROTEIN"/>
    <property type="match status" value="1"/>
</dbReference>
<dbReference type="RefSeq" id="WP_179588340.1">
    <property type="nucleotide sequence ID" value="NZ_JACBYR010000001.1"/>
</dbReference>
<feature type="chain" id="PRO_5031241975" evidence="2">
    <location>
        <begin position="26"/>
        <end position="325"/>
    </location>
</feature>
<dbReference type="EMBL" id="JACBYR010000001">
    <property type="protein sequence ID" value="NYE84677.1"/>
    <property type="molecule type" value="Genomic_DNA"/>
</dbReference>
<accession>A0A7Y9LNH2</accession>